<evidence type="ECO:0000313" key="3">
    <source>
        <dbReference type="EMBL" id="MFG6447622.1"/>
    </source>
</evidence>
<protein>
    <submittedName>
        <fullName evidence="3">Spy/CpxP family protein refolding chaperone</fullName>
    </submittedName>
</protein>
<evidence type="ECO:0000313" key="4">
    <source>
        <dbReference type="Proteomes" id="UP001606099"/>
    </source>
</evidence>
<dbReference type="Pfam" id="PF13801">
    <property type="entry name" value="Metal_resist"/>
    <property type="match status" value="1"/>
</dbReference>
<accession>A0ABW7FTG9</accession>
<evidence type="ECO:0000256" key="1">
    <source>
        <dbReference type="SAM" id="MobiDB-lite"/>
    </source>
</evidence>
<keyword evidence="2" id="KW-0732">Signal</keyword>
<proteinExistence type="predicted"/>
<feature type="signal peptide" evidence="2">
    <location>
        <begin position="1"/>
        <end position="27"/>
    </location>
</feature>
<feature type="chain" id="PRO_5045852414" evidence="2">
    <location>
        <begin position="28"/>
        <end position="159"/>
    </location>
</feature>
<dbReference type="EMBL" id="JBIGHZ010000002">
    <property type="protein sequence ID" value="MFG6447622.1"/>
    <property type="molecule type" value="Genomic_DNA"/>
</dbReference>
<comment type="caution">
    <text evidence="3">The sequence shown here is derived from an EMBL/GenBank/DDBJ whole genome shotgun (WGS) entry which is preliminary data.</text>
</comment>
<dbReference type="PANTHER" id="PTHR38102">
    <property type="entry name" value="PERIPLASMIC CHAPERONE SPY"/>
    <property type="match status" value="1"/>
</dbReference>
<dbReference type="InterPro" id="IPR052211">
    <property type="entry name" value="Cpx_auxiliary_protein"/>
</dbReference>
<feature type="region of interest" description="Disordered" evidence="1">
    <location>
        <begin position="133"/>
        <end position="159"/>
    </location>
</feature>
<evidence type="ECO:0000256" key="2">
    <source>
        <dbReference type="SAM" id="SignalP"/>
    </source>
</evidence>
<dbReference type="PANTHER" id="PTHR38102:SF1">
    <property type="entry name" value="PERIPLASMIC CHAPERONE SPY"/>
    <property type="match status" value="1"/>
</dbReference>
<dbReference type="Proteomes" id="UP001606099">
    <property type="component" value="Unassembled WGS sequence"/>
</dbReference>
<organism evidence="3 4">
    <name type="scientific">Roseateles rivi</name>
    <dbReference type="NCBI Taxonomy" id="3299028"/>
    <lineage>
        <taxon>Bacteria</taxon>
        <taxon>Pseudomonadati</taxon>
        <taxon>Pseudomonadota</taxon>
        <taxon>Betaproteobacteria</taxon>
        <taxon>Burkholderiales</taxon>
        <taxon>Sphaerotilaceae</taxon>
        <taxon>Roseateles</taxon>
    </lineage>
</organism>
<gene>
    <name evidence="3" type="ORF">ACG0Z6_05125</name>
</gene>
<dbReference type="RefSeq" id="WP_394459123.1">
    <property type="nucleotide sequence ID" value="NZ_JBIGHZ010000002.1"/>
</dbReference>
<reference evidence="3 4" key="1">
    <citation type="submission" date="2024-08" db="EMBL/GenBank/DDBJ databases">
        <authorList>
            <person name="Lu H."/>
        </authorList>
    </citation>
    <scope>NUCLEOTIDE SEQUENCE [LARGE SCALE GENOMIC DNA]</scope>
    <source>
        <strain evidence="3 4">BYS180W</strain>
    </source>
</reference>
<dbReference type="InterPro" id="IPR025961">
    <property type="entry name" value="Metal_resist"/>
</dbReference>
<keyword evidence="4" id="KW-1185">Reference proteome</keyword>
<sequence>MTVRFPQGLMRPVFYAALALSAAMAQAAPHGPEGGPARHEMGMPARALQAAGVTPAQQSQIEAIMKQAREDLRAQHQAAGDLHQQMNQLLAAPTVDAAAAESLRQKMLAQHDSASRRMLQARLQVAALLTPEQRQKLAAQQAQHQGKRREHRHEAAPGQ</sequence>
<dbReference type="Gene3D" id="1.20.120.1490">
    <property type="match status" value="1"/>
</dbReference>
<name>A0ABW7FTG9_9BURK</name>